<feature type="transmembrane region" description="Helical" evidence="1">
    <location>
        <begin position="80"/>
        <end position="102"/>
    </location>
</feature>
<evidence type="ECO:0000313" key="2">
    <source>
        <dbReference type="EMBL" id="KTQ94196.1"/>
    </source>
</evidence>
<reference evidence="2 3" key="1">
    <citation type="journal article" date="2016" name="Front. Microbiol.">
        <title>Genomic Resource of Rice Seed Associated Bacteria.</title>
        <authorList>
            <person name="Midha S."/>
            <person name="Bansal K."/>
            <person name="Sharma S."/>
            <person name="Kumar N."/>
            <person name="Patil P.P."/>
            <person name="Chaudhry V."/>
            <person name="Patil P.B."/>
        </authorList>
    </citation>
    <scope>NUCLEOTIDE SEQUENCE [LARGE SCALE GENOMIC DNA]</scope>
    <source>
        <strain evidence="2 3">NS226</strain>
    </source>
</reference>
<dbReference type="InterPro" id="IPR018729">
    <property type="entry name" value="DUF2269_transmembrane"/>
</dbReference>
<name>A0A175R8R8_9HYPH</name>
<evidence type="ECO:0000313" key="3">
    <source>
        <dbReference type="Proteomes" id="UP000078272"/>
    </source>
</evidence>
<dbReference type="RefSeq" id="WP_058635508.1">
    <property type="nucleotide sequence ID" value="NZ_LDPZ01000027.1"/>
</dbReference>
<gene>
    <name evidence="2" type="ORF">NS226_13985</name>
</gene>
<dbReference type="Proteomes" id="UP000078272">
    <property type="component" value="Unassembled WGS sequence"/>
</dbReference>
<dbReference type="eggNOG" id="COG5528">
    <property type="taxonomic scope" value="Bacteria"/>
</dbReference>
<keyword evidence="1" id="KW-1133">Transmembrane helix</keyword>
<sequence>MTYLLLKYLHVVGATVILGTGTGIAFFMLMAHRTRDAAFVARTAGVVVTADLLFTASAVTLQPITGYLLMREAGSAMNEFWIVASLALYGVAGLFWLPVVWIQARMRDLAQEAAAKSEPLPPRYYQLFRIWFVFGFPGFGAVVAILWLMIAKPSF</sequence>
<organism evidence="2 3">
    <name type="scientific">Aureimonas ureilytica</name>
    <dbReference type="NCBI Taxonomy" id="401562"/>
    <lineage>
        <taxon>Bacteria</taxon>
        <taxon>Pseudomonadati</taxon>
        <taxon>Pseudomonadota</taxon>
        <taxon>Alphaproteobacteria</taxon>
        <taxon>Hyphomicrobiales</taxon>
        <taxon>Aurantimonadaceae</taxon>
        <taxon>Aureimonas</taxon>
    </lineage>
</organism>
<keyword evidence="1" id="KW-0812">Transmembrane</keyword>
<feature type="transmembrane region" description="Helical" evidence="1">
    <location>
        <begin position="130"/>
        <end position="150"/>
    </location>
</feature>
<dbReference type="EMBL" id="LDPZ01000027">
    <property type="protein sequence ID" value="KTQ94196.1"/>
    <property type="molecule type" value="Genomic_DNA"/>
</dbReference>
<accession>A0A175R8R8</accession>
<comment type="caution">
    <text evidence="2">The sequence shown here is derived from an EMBL/GenBank/DDBJ whole genome shotgun (WGS) entry which is preliminary data.</text>
</comment>
<feature type="transmembrane region" description="Helical" evidence="1">
    <location>
        <begin position="6"/>
        <end position="27"/>
    </location>
</feature>
<protein>
    <submittedName>
        <fullName evidence="2">Membrane protein</fullName>
    </submittedName>
</protein>
<feature type="transmembrane region" description="Helical" evidence="1">
    <location>
        <begin position="39"/>
        <end position="60"/>
    </location>
</feature>
<dbReference type="PATRIC" id="fig|401562.3.peg.2412"/>
<dbReference type="OrthoDB" id="9786302at2"/>
<dbReference type="Pfam" id="PF10027">
    <property type="entry name" value="DUF2269"/>
    <property type="match status" value="1"/>
</dbReference>
<evidence type="ECO:0000256" key="1">
    <source>
        <dbReference type="SAM" id="Phobius"/>
    </source>
</evidence>
<keyword evidence="1" id="KW-0472">Membrane</keyword>
<dbReference type="AlphaFoldDB" id="A0A175R8R8"/>
<proteinExistence type="predicted"/>
<dbReference type="STRING" id="401562.NS365_06010"/>